<gene>
    <name evidence="3" type="ORF">Cfor_11759</name>
</gene>
<dbReference type="InterPro" id="IPR006674">
    <property type="entry name" value="HD_domain"/>
</dbReference>
<protein>
    <recommendedName>
        <fullName evidence="2">HD/PDEase domain-containing protein</fullName>
    </recommendedName>
</protein>
<dbReference type="GO" id="GO:0008832">
    <property type="term" value="F:dGTPase activity"/>
    <property type="evidence" value="ECO:0007669"/>
    <property type="project" value="TreeGrafter"/>
</dbReference>
<evidence type="ECO:0000313" key="3">
    <source>
        <dbReference type="EMBL" id="GFG29974.1"/>
    </source>
</evidence>
<dbReference type="InterPro" id="IPR050135">
    <property type="entry name" value="dGTPase-like"/>
</dbReference>
<dbReference type="SMART" id="SM00471">
    <property type="entry name" value="HDc"/>
    <property type="match status" value="1"/>
</dbReference>
<dbReference type="Pfam" id="PF01966">
    <property type="entry name" value="HD"/>
    <property type="match status" value="1"/>
</dbReference>
<accession>A0A6L2PBW7</accession>
<evidence type="ECO:0000259" key="2">
    <source>
        <dbReference type="SMART" id="SM00471"/>
    </source>
</evidence>
<dbReference type="EMBL" id="BLKM01010390">
    <property type="protein sequence ID" value="GFG29974.1"/>
    <property type="molecule type" value="Genomic_DNA"/>
</dbReference>
<dbReference type="Gene3D" id="1.10.3210.10">
    <property type="entry name" value="Hypothetical protein af1432"/>
    <property type="match status" value="1"/>
</dbReference>
<sequence length="591" mass="68781">MHLKTSSQTELYSCHTVVLLWNLDEIQDTSLWFVMLCHLLDECQRLRGMSCLWLQDQSAYASDASEMSGGYKIFNDCVHGYIRLHPVCVKIIDTPEFQRLRNLKQVGTVYFVFPGASHNRFEHSLGVCHLAGKMVKALRGNCNDKNIITDDEKLCLEIAGLCHDLGHGPFSHTWERFVRAARSEDSASANWRHEEGSVQMFEYLLEQNGLRSVVVDAFPELKDRAIEFIKELIKGEGTLIRNKKYLYQIISNKENGIDVDRWDYILRDGYQLNLGFSFDYSRLLEFCRVVEVHGEKIICFRSKERHNIYDMFQVRVNLYHKAYCHNVAMATEEMVVDAFIAADRRGYKVRVSNGREYGLSEAHSHVEALSCLTDHIFYDILYSTKADFEEARRLLRRILRRDLYKIVACKNLSTELLNTKARLTEVGSDIQEVKRKVSEEIRHYKQDIEVDIKQISERMTHCKFEQFKVVMTMLDMGVEIKGSRGSTTGKINPFSNIYFYDKKNVEEAREMEWKEIPVLPVPEESMCHIHGLVIYKDVENPVGKNEALQEELQVFNTELNRLWWYKCTSAKKSEQKYYQSEDSVMAKSSGE</sequence>
<dbReference type="PANTHER" id="PTHR11373:SF4">
    <property type="entry name" value="DEOXYNUCLEOSIDE TRIPHOSPHATE TRIPHOSPHOHYDROLASE SAMHD1"/>
    <property type="match status" value="1"/>
</dbReference>
<dbReference type="PANTHER" id="PTHR11373">
    <property type="entry name" value="DEOXYNUCLEOSIDE TRIPHOSPHATE TRIPHOSPHOHYDROLASE"/>
    <property type="match status" value="1"/>
</dbReference>
<dbReference type="CDD" id="cd00077">
    <property type="entry name" value="HDc"/>
    <property type="match status" value="1"/>
</dbReference>
<comment type="caution">
    <text evidence="3">The sequence shown here is derived from an EMBL/GenBank/DDBJ whole genome shotgun (WGS) entry which is preliminary data.</text>
</comment>
<evidence type="ECO:0000313" key="4">
    <source>
        <dbReference type="Proteomes" id="UP000502823"/>
    </source>
</evidence>
<comment type="similarity">
    <text evidence="1">Belongs to the SAMHD1 family.</text>
</comment>
<dbReference type="SUPFAM" id="SSF109604">
    <property type="entry name" value="HD-domain/PDEase-like"/>
    <property type="match status" value="1"/>
</dbReference>
<keyword evidence="4" id="KW-1185">Reference proteome</keyword>
<dbReference type="GO" id="GO:0005634">
    <property type="term" value="C:nucleus"/>
    <property type="evidence" value="ECO:0007669"/>
    <property type="project" value="TreeGrafter"/>
</dbReference>
<evidence type="ECO:0000256" key="1">
    <source>
        <dbReference type="ARBA" id="ARBA00005776"/>
    </source>
</evidence>
<dbReference type="InterPro" id="IPR003607">
    <property type="entry name" value="HD/PDEase_dom"/>
</dbReference>
<dbReference type="GO" id="GO:0006203">
    <property type="term" value="P:dGTP catabolic process"/>
    <property type="evidence" value="ECO:0007669"/>
    <property type="project" value="TreeGrafter"/>
</dbReference>
<dbReference type="InParanoid" id="A0A6L2PBW7"/>
<dbReference type="OrthoDB" id="9991235at2759"/>
<reference evidence="4" key="1">
    <citation type="submission" date="2020-01" db="EMBL/GenBank/DDBJ databases">
        <title>Draft genome sequence of the Termite Coptotermes fromosanus.</title>
        <authorList>
            <person name="Itakura S."/>
            <person name="Yosikawa Y."/>
            <person name="Umezawa K."/>
        </authorList>
    </citation>
    <scope>NUCLEOTIDE SEQUENCE [LARGE SCALE GENOMIC DNA]</scope>
</reference>
<dbReference type="AlphaFoldDB" id="A0A6L2PBW7"/>
<dbReference type="Proteomes" id="UP000502823">
    <property type="component" value="Unassembled WGS sequence"/>
</dbReference>
<organism evidence="3 4">
    <name type="scientific">Coptotermes formosanus</name>
    <name type="common">Formosan subterranean termite</name>
    <dbReference type="NCBI Taxonomy" id="36987"/>
    <lineage>
        <taxon>Eukaryota</taxon>
        <taxon>Metazoa</taxon>
        <taxon>Ecdysozoa</taxon>
        <taxon>Arthropoda</taxon>
        <taxon>Hexapoda</taxon>
        <taxon>Insecta</taxon>
        <taxon>Pterygota</taxon>
        <taxon>Neoptera</taxon>
        <taxon>Polyneoptera</taxon>
        <taxon>Dictyoptera</taxon>
        <taxon>Blattodea</taxon>
        <taxon>Blattoidea</taxon>
        <taxon>Termitoidae</taxon>
        <taxon>Rhinotermitidae</taxon>
        <taxon>Coptotermes</taxon>
    </lineage>
</organism>
<feature type="domain" description="HD/PDEase" evidence="2">
    <location>
        <begin position="116"/>
        <end position="274"/>
    </location>
</feature>
<proteinExistence type="inferred from homology"/>
<name>A0A6L2PBW7_COPFO</name>